<dbReference type="Proteomes" id="UP001631957">
    <property type="component" value="Unassembled WGS sequence"/>
</dbReference>
<dbReference type="EMBL" id="JBJVNI010000004">
    <property type="protein sequence ID" value="MFM9608731.1"/>
    <property type="molecule type" value="Genomic_DNA"/>
</dbReference>
<evidence type="ECO:0000313" key="3">
    <source>
        <dbReference type="Proteomes" id="UP001631957"/>
    </source>
</evidence>
<comment type="caution">
    <text evidence="2">The sequence shown here is derived from an EMBL/GenBank/DDBJ whole genome shotgun (WGS) entry which is preliminary data.</text>
</comment>
<proteinExistence type="predicted"/>
<sequence length="304" mass="34001">MPDEPLVVSAFAVRRLIACGLLTDLTANPEAVLIDPDQVTQICGIEDLAQRLTAEAPLGPGQAAARLGVRRVDFDYMRDLLWVRPAERREVRFGTSRAGSVMVSLLTTTSVDTLPGTHPEIDWEQLRNVGKGWRPRVCVRWRAMSPTPRQAPPWPKGPTRGYWPSGPRRAPVHRSCCHRRRCPRPRPQGAAYRAHGRRGRLLNQDCVRFFDAPGFPVEYKPYAIGQIQALDAYHALDDDVTWTFLSPPPVHFAPGERTGHYRTGLDQPVVGDDGQARISYEDYATALLGEIAAQHLNRRVTVGY</sequence>
<protein>
    <submittedName>
        <fullName evidence="2">NAD(P)-dependent oxidoreductase</fullName>
    </submittedName>
</protein>
<organism evidence="2 3">
    <name type="scientific">Streptomyces niveiscabiei</name>
    <dbReference type="NCBI Taxonomy" id="164115"/>
    <lineage>
        <taxon>Bacteria</taxon>
        <taxon>Bacillati</taxon>
        <taxon>Actinomycetota</taxon>
        <taxon>Actinomycetes</taxon>
        <taxon>Kitasatosporales</taxon>
        <taxon>Streptomycetaceae</taxon>
        <taxon>Streptomyces</taxon>
    </lineage>
</organism>
<name>A0ABW9HM03_9ACTN</name>
<dbReference type="Gene3D" id="3.40.50.720">
    <property type="entry name" value="NAD(P)-binding Rossmann-like Domain"/>
    <property type="match status" value="1"/>
</dbReference>
<evidence type="ECO:0000256" key="1">
    <source>
        <dbReference type="SAM" id="MobiDB-lite"/>
    </source>
</evidence>
<evidence type="ECO:0000313" key="2">
    <source>
        <dbReference type="EMBL" id="MFM9608731.1"/>
    </source>
</evidence>
<feature type="region of interest" description="Disordered" evidence="1">
    <location>
        <begin position="148"/>
        <end position="167"/>
    </location>
</feature>
<dbReference type="RefSeq" id="WP_240656372.1">
    <property type="nucleotide sequence ID" value="NZ_JBJVNI010000004.1"/>
</dbReference>
<keyword evidence="3" id="KW-1185">Reference proteome</keyword>
<reference evidence="2 3" key="1">
    <citation type="submission" date="2024-12" db="EMBL/GenBank/DDBJ databases">
        <title>Forecasting of Potato common scab and diversities of Pathogenic streptomyces spp. in china.</title>
        <authorList>
            <person name="Handique U."/>
            <person name="Wu J."/>
        </authorList>
    </citation>
    <scope>NUCLEOTIDE SEQUENCE [LARGE SCALE GENOMIC DNA]</scope>
    <source>
        <strain evidence="2 3">ZRIMU1530</strain>
    </source>
</reference>
<accession>A0ABW9HM03</accession>
<gene>
    <name evidence="2" type="ORF">ACKI18_08410</name>
</gene>